<name>A0A0G1QCU3_9BACT</name>
<evidence type="ECO:0000313" key="2">
    <source>
        <dbReference type="Proteomes" id="UP000033999"/>
    </source>
</evidence>
<gene>
    <name evidence="1" type="ORF">UX10_C0031G0001</name>
</gene>
<accession>A0A0G1QCU3</accession>
<proteinExistence type="predicted"/>
<dbReference type="GO" id="GO:0016301">
    <property type="term" value="F:kinase activity"/>
    <property type="evidence" value="ECO:0007669"/>
    <property type="project" value="UniProtKB-KW"/>
</dbReference>
<keyword evidence="1" id="KW-0808">Transferase</keyword>
<dbReference type="Gene3D" id="1.10.3210.10">
    <property type="entry name" value="Hypothetical protein af1432"/>
    <property type="match status" value="1"/>
</dbReference>
<dbReference type="EMBL" id="LCKX01000031">
    <property type="protein sequence ID" value="KKU06480.1"/>
    <property type="molecule type" value="Genomic_DNA"/>
</dbReference>
<reference evidence="1 2" key="1">
    <citation type="journal article" date="2015" name="Nature">
        <title>rRNA introns, odd ribosomes, and small enigmatic genomes across a large radiation of phyla.</title>
        <authorList>
            <person name="Brown C.T."/>
            <person name="Hug L.A."/>
            <person name="Thomas B.C."/>
            <person name="Sharon I."/>
            <person name="Castelle C.J."/>
            <person name="Singh A."/>
            <person name="Wilkins M.J."/>
            <person name="Williams K.H."/>
            <person name="Banfield J.F."/>
        </authorList>
    </citation>
    <scope>NUCLEOTIDE SEQUENCE [LARGE SCALE GENOMIC DNA]</scope>
</reference>
<evidence type="ECO:0000313" key="1">
    <source>
        <dbReference type="EMBL" id="KKU06480.1"/>
    </source>
</evidence>
<sequence>MQPGLRAILERTPAQSEGFIFSRVRSRYPYGSDVYRSVVKAYESMQEAHNGDTRQSGEAYEEHPKAVASFVIEMYGLHRPPVIIAALDHDMPEDKPEIWPIERMEGTFGRDVALIVDWGNMRRFNHIENKLLA</sequence>
<dbReference type="Pfam" id="PF13328">
    <property type="entry name" value="HD_4"/>
    <property type="match status" value="1"/>
</dbReference>
<dbReference type="Proteomes" id="UP000033999">
    <property type="component" value="Unassembled WGS sequence"/>
</dbReference>
<organism evidence="1 2">
    <name type="scientific">Candidatus Magasanikbacteria bacterium GW2011_GWA2_45_39</name>
    <dbReference type="NCBI Taxonomy" id="1619041"/>
    <lineage>
        <taxon>Bacteria</taxon>
        <taxon>Candidatus Magasanikiibacteriota</taxon>
    </lineage>
</organism>
<keyword evidence="1" id="KW-0418">Kinase</keyword>
<feature type="non-terminal residue" evidence="1">
    <location>
        <position position="133"/>
    </location>
</feature>
<dbReference type="AlphaFoldDB" id="A0A0G1QCU3"/>
<comment type="caution">
    <text evidence="1">The sequence shown here is derived from an EMBL/GenBank/DDBJ whole genome shotgun (WGS) entry which is preliminary data.</text>
</comment>
<dbReference type="SUPFAM" id="SSF109604">
    <property type="entry name" value="HD-domain/PDEase-like"/>
    <property type="match status" value="1"/>
</dbReference>
<protein>
    <submittedName>
        <fullName evidence="1">GTP diphosphokinase</fullName>
    </submittedName>
</protein>